<keyword evidence="1" id="KW-1133">Transmembrane helix</keyword>
<organism evidence="3 4">
    <name type="scientific">Photobacterium carnosum</name>
    <dbReference type="NCBI Taxonomy" id="2023717"/>
    <lineage>
        <taxon>Bacteria</taxon>
        <taxon>Pseudomonadati</taxon>
        <taxon>Pseudomonadota</taxon>
        <taxon>Gammaproteobacteria</taxon>
        <taxon>Vibrionales</taxon>
        <taxon>Vibrionaceae</taxon>
        <taxon>Photobacterium</taxon>
    </lineage>
</organism>
<dbReference type="RefSeq" id="WP_101767825.1">
    <property type="nucleotide sequence ID" value="NZ_BPPU01000002.1"/>
</dbReference>
<reference evidence="3 4" key="1">
    <citation type="journal article" date="2018" name="Syst. Appl. Microbiol.">
        <title>Photobacterium carnosum sp. nov., isolated from spoiled modified atmosphere packaged poultry meat.</title>
        <authorList>
            <person name="Hilgarth M."/>
            <person name="Fuertes S."/>
            <person name="Ehrmann M."/>
            <person name="Vogel R.F."/>
        </authorList>
    </citation>
    <scope>NUCLEOTIDE SEQUENCE [LARGE SCALE GENOMIC DNA]</scope>
    <source>
        <strain evidence="3 4">TMW 2.2021</strain>
    </source>
</reference>
<protein>
    <submittedName>
        <fullName evidence="3">DNA topoisomerase I</fullName>
    </submittedName>
</protein>
<proteinExistence type="predicted"/>
<evidence type="ECO:0000259" key="2">
    <source>
        <dbReference type="PROSITE" id="PS50965"/>
    </source>
</evidence>
<dbReference type="EMBL" id="NPIB01000003">
    <property type="protein sequence ID" value="PLC59161.1"/>
    <property type="molecule type" value="Genomic_DNA"/>
</dbReference>
<keyword evidence="1" id="KW-0812">Transmembrane</keyword>
<dbReference type="InterPro" id="IPR011528">
    <property type="entry name" value="NERD"/>
</dbReference>
<gene>
    <name evidence="3" type="ORF">CIK00_05055</name>
</gene>
<keyword evidence="4" id="KW-1185">Reference proteome</keyword>
<dbReference type="Pfam" id="PF08378">
    <property type="entry name" value="NERD"/>
    <property type="match status" value="1"/>
</dbReference>
<keyword evidence="3" id="KW-0413">Isomerase</keyword>
<feature type="domain" description="NERD" evidence="2">
    <location>
        <begin position="40"/>
        <end position="159"/>
    </location>
</feature>
<dbReference type="Proteomes" id="UP000234420">
    <property type="component" value="Unassembled WGS sequence"/>
</dbReference>
<accession>A0A2N4UVV9</accession>
<dbReference type="GO" id="GO:0016853">
    <property type="term" value="F:isomerase activity"/>
    <property type="evidence" value="ECO:0007669"/>
    <property type="project" value="UniProtKB-KW"/>
</dbReference>
<dbReference type="AlphaFoldDB" id="A0A2N4UVV9"/>
<keyword evidence="1" id="KW-0472">Membrane</keyword>
<comment type="caution">
    <text evidence="3">The sequence shown here is derived from an EMBL/GenBank/DDBJ whole genome shotgun (WGS) entry which is preliminary data.</text>
</comment>
<dbReference type="PROSITE" id="PS50965">
    <property type="entry name" value="NERD"/>
    <property type="match status" value="1"/>
</dbReference>
<evidence type="ECO:0000256" key="1">
    <source>
        <dbReference type="SAM" id="Phobius"/>
    </source>
</evidence>
<feature type="transmembrane region" description="Helical" evidence="1">
    <location>
        <begin position="6"/>
        <end position="22"/>
    </location>
</feature>
<evidence type="ECO:0000313" key="3">
    <source>
        <dbReference type="EMBL" id="PLC59161.1"/>
    </source>
</evidence>
<evidence type="ECO:0000313" key="4">
    <source>
        <dbReference type="Proteomes" id="UP000234420"/>
    </source>
</evidence>
<name>A0A2N4UVV9_9GAMM</name>
<sequence length="223" mass="25732">MLAFLYIFGLFFCFILGGIFFGKKTNNNFEKKTKKKQQSKGNIGEELVSKKLNSYLINEQVIGIVVNNVTLSVDGGTTQIDHILICTKGVFVIETKHYSGLIYGNAKDKKWLQVLFKKRSQFQNPIHQNYKHIKAIQALFDFVPVEQIKSLVVFTGNGEIKTSRPKDVILLDGMRDWMNQHEDHVVTLNKIQFCYGRLEFLRLPDNEQTDKLHLQNLSRQHAL</sequence>